<dbReference type="OrthoDB" id="9778912at2"/>
<dbReference type="RefSeq" id="WP_146454872.1">
    <property type="nucleotide sequence ID" value="NZ_SJPW01000001.1"/>
</dbReference>
<evidence type="ECO:0000256" key="2">
    <source>
        <dbReference type="ARBA" id="ARBA00022643"/>
    </source>
</evidence>
<dbReference type="Pfam" id="PF03060">
    <property type="entry name" value="NMO"/>
    <property type="match status" value="1"/>
</dbReference>
<reference evidence="4 5" key="1">
    <citation type="submission" date="2019-02" db="EMBL/GenBank/DDBJ databases">
        <title>Deep-cultivation of Planctomycetes and their phenomic and genomic characterization uncovers novel biology.</title>
        <authorList>
            <person name="Wiegand S."/>
            <person name="Jogler M."/>
            <person name="Boedeker C."/>
            <person name="Pinto D."/>
            <person name="Vollmers J."/>
            <person name="Rivas-Marin E."/>
            <person name="Kohn T."/>
            <person name="Peeters S.H."/>
            <person name="Heuer A."/>
            <person name="Rast P."/>
            <person name="Oberbeckmann S."/>
            <person name="Bunk B."/>
            <person name="Jeske O."/>
            <person name="Meyerdierks A."/>
            <person name="Storesund J.E."/>
            <person name="Kallscheuer N."/>
            <person name="Luecker S."/>
            <person name="Lage O.M."/>
            <person name="Pohl T."/>
            <person name="Merkel B.J."/>
            <person name="Hornburger P."/>
            <person name="Mueller R.-W."/>
            <person name="Bruemmer F."/>
            <person name="Labrenz M."/>
            <person name="Spormann A.M."/>
            <person name="Op Den Camp H."/>
            <person name="Overmann J."/>
            <person name="Amann R."/>
            <person name="Jetten M.S.M."/>
            <person name="Mascher T."/>
            <person name="Medema M.H."/>
            <person name="Devos D.P."/>
            <person name="Kaster A.-K."/>
            <person name="Ovreas L."/>
            <person name="Rohde M."/>
            <person name="Galperin M.Y."/>
            <person name="Jogler C."/>
        </authorList>
    </citation>
    <scope>NUCLEOTIDE SEQUENCE [LARGE SCALE GENOMIC DNA]</scope>
    <source>
        <strain evidence="4 5">Poly51</strain>
    </source>
</reference>
<keyword evidence="2" id="KW-0288">FMN</keyword>
<evidence type="ECO:0000313" key="5">
    <source>
        <dbReference type="Proteomes" id="UP000318288"/>
    </source>
</evidence>
<protein>
    <submittedName>
        <fullName evidence="4">Nitronate monooxygenase</fullName>
        <ecNumber evidence="4">1.13.12.16</ecNumber>
    </submittedName>
</protein>
<keyword evidence="5" id="KW-1185">Reference proteome</keyword>
<dbReference type="Gene3D" id="3.20.20.70">
    <property type="entry name" value="Aldolase class I"/>
    <property type="match status" value="1"/>
</dbReference>
<dbReference type="EC" id="1.13.12.16" evidence="4"/>
<keyword evidence="3 4" id="KW-0560">Oxidoreductase</keyword>
<dbReference type="AlphaFoldDB" id="A0A5C6FLB9"/>
<dbReference type="EMBL" id="SJPW01000001">
    <property type="protein sequence ID" value="TWU60807.1"/>
    <property type="molecule type" value="Genomic_DNA"/>
</dbReference>
<dbReference type="InterPro" id="IPR004136">
    <property type="entry name" value="NMO"/>
</dbReference>
<gene>
    <name evidence="4" type="ORF">Poly51_10880</name>
</gene>
<dbReference type="InterPro" id="IPR013785">
    <property type="entry name" value="Aldolase_TIM"/>
</dbReference>
<evidence type="ECO:0000256" key="1">
    <source>
        <dbReference type="ARBA" id="ARBA00022630"/>
    </source>
</evidence>
<dbReference type="CDD" id="cd04730">
    <property type="entry name" value="NPD_like"/>
    <property type="match status" value="1"/>
</dbReference>
<dbReference type="Proteomes" id="UP000318288">
    <property type="component" value="Unassembled WGS sequence"/>
</dbReference>
<accession>A0A5C6FLB9</accession>
<organism evidence="4 5">
    <name type="scientific">Rubripirellula tenax</name>
    <dbReference type="NCBI Taxonomy" id="2528015"/>
    <lineage>
        <taxon>Bacteria</taxon>
        <taxon>Pseudomonadati</taxon>
        <taxon>Planctomycetota</taxon>
        <taxon>Planctomycetia</taxon>
        <taxon>Pirellulales</taxon>
        <taxon>Pirellulaceae</taxon>
        <taxon>Rubripirellula</taxon>
    </lineage>
</organism>
<sequence length="327" mass="36281">MSNELNPNENEFTRLVCIQFPAICGAMYPCSNPELVAAASEAGGIGIVQPISLTYVYGYEYREGLRRIRDLTSQPIGVNMLVEGSNATYRKRLDQWMDISLEEGVRFFVTALGNPRWVVDKANQVGGIVFHDVTNVKHARKALDNGVDGFICVNDRAGGHAGELDPRSLFDEIAPLGKPTICAGGVADREGFHEALDIGYLGVQMGTRFIASREAEVHADYKDAIIEAKATDIVLTDKISGVPVSVINTPYIQRMGLKAGWLARKMLQGRRTKHWMRSYYMLVSLLTLKKSNLKGASYKKFFQAGKSVEKIDNVMSVAEIYDELRNH</sequence>
<dbReference type="PANTHER" id="PTHR32332:SF20">
    <property type="entry name" value="2-NITROPROPANE DIOXYGENASE-LIKE PROTEIN"/>
    <property type="match status" value="1"/>
</dbReference>
<keyword evidence="4" id="KW-0503">Monooxygenase</keyword>
<dbReference type="PANTHER" id="PTHR32332">
    <property type="entry name" value="2-NITROPROPANE DIOXYGENASE"/>
    <property type="match status" value="1"/>
</dbReference>
<proteinExistence type="predicted"/>
<evidence type="ECO:0000313" key="4">
    <source>
        <dbReference type="EMBL" id="TWU60807.1"/>
    </source>
</evidence>
<dbReference type="GO" id="GO:0018580">
    <property type="term" value="F:nitronate monooxygenase activity"/>
    <property type="evidence" value="ECO:0007669"/>
    <property type="project" value="UniProtKB-EC"/>
</dbReference>
<name>A0A5C6FLB9_9BACT</name>
<keyword evidence="1" id="KW-0285">Flavoprotein</keyword>
<dbReference type="SUPFAM" id="SSF51412">
    <property type="entry name" value="Inosine monophosphate dehydrogenase (IMPDH)"/>
    <property type="match status" value="1"/>
</dbReference>
<evidence type="ECO:0000256" key="3">
    <source>
        <dbReference type="ARBA" id="ARBA00023002"/>
    </source>
</evidence>
<comment type="caution">
    <text evidence="4">The sequence shown here is derived from an EMBL/GenBank/DDBJ whole genome shotgun (WGS) entry which is preliminary data.</text>
</comment>